<dbReference type="Pfam" id="PF04434">
    <property type="entry name" value="SWIM"/>
    <property type="match status" value="1"/>
</dbReference>
<dbReference type="PROSITE" id="PS50966">
    <property type="entry name" value="ZF_SWIM"/>
    <property type="match status" value="1"/>
</dbReference>
<evidence type="ECO:0000256" key="2">
    <source>
        <dbReference type="ARBA" id="ARBA00022771"/>
    </source>
</evidence>
<dbReference type="InterPro" id="IPR007527">
    <property type="entry name" value="Znf_SWIM"/>
</dbReference>
<evidence type="ECO:0000256" key="3">
    <source>
        <dbReference type="ARBA" id="ARBA00022833"/>
    </source>
</evidence>
<dbReference type="InterPro" id="IPR006564">
    <property type="entry name" value="Znf_PMZ"/>
</dbReference>
<dbReference type="OrthoDB" id="742364at2759"/>
<keyword evidence="3" id="KW-0862">Zinc</keyword>
<dbReference type="PANTHER" id="PTHR36607">
    <property type="entry name" value="1,2-DIHYDROXY-3-KETO-5-METHYLTHIOPENTENE DIOXYGENASE 4"/>
    <property type="match status" value="1"/>
</dbReference>
<feature type="domain" description="SWIM-type" evidence="5">
    <location>
        <begin position="63"/>
        <end position="99"/>
    </location>
</feature>
<evidence type="ECO:0000313" key="6">
    <source>
        <dbReference type="EMBL" id="KAG5606652.1"/>
    </source>
</evidence>
<dbReference type="Proteomes" id="UP000824120">
    <property type="component" value="Chromosome 5"/>
</dbReference>
<dbReference type="AlphaFoldDB" id="A0A9J5Z5C5"/>
<keyword evidence="1" id="KW-0479">Metal-binding</keyword>
<proteinExistence type="predicted"/>
<comment type="caution">
    <text evidence="6">The sequence shown here is derived from an EMBL/GenBank/DDBJ whole genome shotgun (WGS) entry which is preliminary data.</text>
</comment>
<dbReference type="GO" id="GO:0008270">
    <property type="term" value="F:zinc ion binding"/>
    <property type="evidence" value="ECO:0007669"/>
    <property type="project" value="UniProtKB-KW"/>
</dbReference>
<accession>A0A9J5Z5C5</accession>
<keyword evidence="2 4" id="KW-0863">Zinc-finger</keyword>
<evidence type="ECO:0000259" key="5">
    <source>
        <dbReference type="PROSITE" id="PS50966"/>
    </source>
</evidence>
<dbReference type="EMBL" id="JACXVP010000005">
    <property type="protein sequence ID" value="KAG5606652.1"/>
    <property type="molecule type" value="Genomic_DNA"/>
</dbReference>
<reference evidence="6 7" key="1">
    <citation type="submission" date="2020-09" db="EMBL/GenBank/DDBJ databases">
        <title>De no assembly of potato wild relative species, Solanum commersonii.</title>
        <authorList>
            <person name="Cho K."/>
        </authorList>
    </citation>
    <scope>NUCLEOTIDE SEQUENCE [LARGE SCALE GENOMIC DNA]</scope>
    <source>
        <strain evidence="6">LZ3.2</strain>
        <tissue evidence="6">Leaf</tissue>
    </source>
</reference>
<keyword evidence="7" id="KW-1185">Reference proteome</keyword>
<evidence type="ECO:0000256" key="4">
    <source>
        <dbReference type="PROSITE-ProRule" id="PRU00325"/>
    </source>
</evidence>
<evidence type="ECO:0000313" key="7">
    <source>
        <dbReference type="Proteomes" id="UP000824120"/>
    </source>
</evidence>
<gene>
    <name evidence="6" type="ORF">H5410_028144</name>
</gene>
<protein>
    <recommendedName>
        <fullName evidence="5">SWIM-type domain-containing protein</fullName>
    </recommendedName>
</protein>
<dbReference type="SMART" id="SM00575">
    <property type="entry name" value="ZnF_PMZ"/>
    <property type="match status" value="1"/>
</dbReference>
<name>A0A9J5Z5C5_SOLCO</name>
<sequence>MRLIWRLSLCVDITNFFLPNKKVDCVRASIFKVAKLMTHGEKVSLVVPVLASTYHGFDANKDFVVEWDAPKSDIYCLCHSFEYKGYLCRHAIVVLQMFGVFRFFLSIYCNAKQMLPRSGIPSAKHWVTCKIRSIVVRICVNEK</sequence>
<evidence type="ECO:0000256" key="1">
    <source>
        <dbReference type="ARBA" id="ARBA00022723"/>
    </source>
</evidence>
<organism evidence="6 7">
    <name type="scientific">Solanum commersonii</name>
    <name type="common">Commerson's wild potato</name>
    <name type="synonym">Commerson's nightshade</name>
    <dbReference type="NCBI Taxonomy" id="4109"/>
    <lineage>
        <taxon>Eukaryota</taxon>
        <taxon>Viridiplantae</taxon>
        <taxon>Streptophyta</taxon>
        <taxon>Embryophyta</taxon>
        <taxon>Tracheophyta</taxon>
        <taxon>Spermatophyta</taxon>
        <taxon>Magnoliopsida</taxon>
        <taxon>eudicotyledons</taxon>
        <taxon>Gunneridae</taxon>
        <taxon>Pentapetalae</taxon>
        <taxon>asterids</taxon>
        <taxon>lamiids</taxon>
        <taxon>Solanales</taxon>
        <taxon>Solanaceae</taxon>
        <taxon>Solanoideae</taxon>
        <taxon>Solaneae</taxon>
        <taxon>Solanum</taxon>
    </lineage>
</organism>
<dbReference type="PANTHER" id="PTHR36607:SF20">
    <property type="entry name" value="AMINOTRANSFERASE-LIKE PLANT MOBILE DOMAIN-CONTAINING PROTEIN"/>
    <property type="match status" value="1"/>
</dbReference>